<dbReference type="EMBL" id="JBEWLZ010000002">
    <property type="protein sequence ID" value="MET1489102.1"/>
    <property type="molecule type" value="Genomic_DNA"/>
</dbReference>
<keyword evidence="2" id="KW-1185">Reference proteome</keyword>
<evidence type="ECO:0000313" key="1">
    <source>
        <dbReference type="EMBL" id="MET1489102.1"/>
    </source>
</evidence>
<dbReference type="Pfam" id="PF12279">
    <property type="entry name" value="DUF3619"/>
    <property type="match status" value="1"/>
</dbReference>
<evidence type="ECO:0000313" key="2">
    <source>
        <dbReference type="Proteomes" id="UP001548590"/>
    </source>
</evidence>
<accession>A0ABV2CMS0</accession>
<comment type="caution">
    <text evidence="1">The sequence shown here is derived from an EMBL/GenBank/DDBJ whole genome shotgun (WGS) entry which is preliminary data.</text>
</comment>
<reference evidence="1 2" key="1">
    <citation type="submission" date="2024-07" db="EMBL/GenBank/DDBJ databases">
        <title>Uliginosibacterium paludis KCTC:42655.</title>
        <authorList>
            <person name="Kim M.K."/>
        </authorList>
    </citation>
    <scope>NUCLEOTIDE SEQUENCE [LARGE SCALE GENOMIC DNA]</scope>
    <source>
        <strain evidence="1 2">KCTC 42655</strain>
    </source>
</reference>
<protein>
    <submittedName>
        <fullName evidence="1">DUF3619 family protein</fullName>
    </submittedName>
</protein>
<proteinExistence type="predicted"/>
<dbReference type="Proteomes" id="UP001548590">
    <property type="component" value="Unassembled WGS sequence"/>
</dbReference>
<name>A0ABV2CMS0_9RHOO</name>
<gene>
    <name evidence="1" type="ORF">ABVT11_04640</name>
</gene>
<dbReference type="InterPro" id="IPR022064">
    <property type="entry name" value="DUF3619"/>
</dbReference>
<organism evidence="1 2">
    <name type="scientific">Uliginosibacterium paludis</name>
    <dbReference type="NCBI Taxonomy" id="1615952"/>
    <lineage>
        <taxon>Bacteria</taxon>
        <taxon>Pseudomonadati</taxon>
        <taxon>Pseudomonadota</taxon>
        <taxon>Betaproteobacteria</taxon>
        <taxon>Rhodocyclales</taxon>
        <taxon>Zoogloeaceae</taxon>
        <taxon>Uliginosibacterium</taxon>
    </lineage>
</organism>
<dbReference type="RefSeq" id="WP_345924231.1">
    <property type="nucleotide sequence ID" value="NZ_JBDIVF010000001.1"/>
</dbReference>
<sequence length="132" mass="14318">MNTTDFQDRDERAVGLFVRHQLNASLSGISSRASTRLFEARQAALQHHMAPAAVLSAAGFGQISRGWMEGKLRPVLMAGILVAALSAGNHLMSVQHMENQEDIDAALLSDDLPISAYLDSGFQTWLADSSQH</sequence>